<dbReference type="SUPFAM" id="SSF69593">
    <property type="entry name" value="Glycerol-3-phosphate (1)-acyltransferase"/>
    <property type="match status" value="1"/>
</dbReference>
<feature type="compositionally biased region" description="Low complexity" evidence="1">
    <location>
        <begin position="728"/>
        <end position="743"/>
    </location>
</feature>
<dbReference type="GO" id="GO:0004366">
    <property type="term" value="F:glycerol-3-phosphate O-acyltransferase activity"/>
    <property type="evidence" value="ECO:0007669"/>
    <property type="project" value="TreeGrafter"/>
</dbReference>
<evidence type="ECO:0000259" key="3">
    <source>
        <dbReference type="SMART" id="SM00563"/>
    </source>
</evidence>
<feature type="compositionally biased region" description="Acidic residues" evidence="1">
    <location>
        <begin position="817"/>
        <end position="828"/>
    </location>
</feature>
<keyword evidence="4" id="KW-0012">Acyltransferase</keyword>
<dbReference type="SMART" id="SM00563">
    <property type="entry name" value="PlsC"/>
    <property type="match status" value="1"/>
</dbReference>
<evidence type="ECO:0000313" key="4">
    <source>
        <dbReference type="EMBL" id="KAK3054207.1"/>
    </source>
</evidence>
<evidence type="ECO:0000313" key="5">
    <source>
        <dbReference type="Proteomes" id="UP001271007"/>
    </source>
</evidence>
<evidence type="ECO:0000256" key="2">
    <source>
        <dbReference type="SAM" id="Phobius"/>
    </source>
</evidence>
<dbReference type="GO" id="GO:0016287">
    <property type="term" value="F:glycerone-phosphate O-acyltransferase activity"/>
    <property type="evidence" value="ECO:0007669"/>
    <property type="project" value="TreeGrafter"/>
</dbReference>
<dbReference type="Proteomes" id="UP001271007">
    <property type="component" value="Unassembled WGS sequence"/>
</dbReference>
<feature type="compositionally biased region" description="Polar residues" evidence="1">
    <location>
        <begin position="652"/>
        <end position="666"/>
    </location>
</feature>
<dbReference type="InterPro" id="IPR052744">
    <property type="entry name" value="GPAT/DAPAT"/>
</dbReference>
<feature type="transmembrane region" description="Helical" evidence="2">
    <location>
        <begin position="478"/>
        <end position="498"/>
    </location>
</feature>
<sequence>MQLAVQQNLRRDIRMFIIQSDMNNHVAPRGIHVATTPDPTCLPNTVEAMAPRTWKDNLVYDTFLWLWTIVIDLFFREIHPRTSYRIPTHDPVIFVAAPHANQFVDPLILGGTVRHDAKRRISFLIAEKSLRRRFVGFAASVVGSVGVGRALDLKKPAKGKIWLPDPDGDPTLIKGRGTEFTDSKQFMQGGLLVLPSVNNEAANTEIEEVISDEEIRLKKPFKSDIAHKQLTGQSLEESNGDLTNGDSKKGDFEGIKFSVAPHVDQSKVYEAVFERLKEGGCIGIFPEGGSHDRTELLPLKAGVAIMALGAMAQNPECGVKIVPVGMNYFHPHKFRSRCVIEFGKPITVPPELVEEYKHVGDRRRGAIQTVLNTVTDGLKSVTTLAPDYDTLMLIQAVRRLYNPKGKTLPLSMTVELNRRLMKGYNTYKDDPRVVSLRKDVLAYNRQLFHIGIRDHQVGYSKHAWYKVIFLLLWRTAKLLSLSLAVLPGTVLFAPIFIIGKSISIKKAREALAASTVKVRARDVIATWKILVALALTPIFDITYTCLLTWWVYYNRIGGRVPEWIPLKLIAIGGLFFFPAICFMALRFGEVGMDIFKSLRPLFLSISPSSSGILVKMSERRENLSRRISDLVNELGPELFPDFEQQRLIHDPQTPTQESSRPTTPTSPLGRKDGNEIDSLTFSPPSPPPKQRYPDSPAGGLPRDESFQNIGSIGLFASRPPTPNRSRSRAGSGSESGLAKAKSGFGFGGKLKKMTSLRKAPVKKEATEAEKTTSTANMDEVSKNLHAAMRERGRRRKSESGSEGWVEFERSDDGVGSEMEDEEVTDGGEEGGIGVKKRV</sequence>
<protein>
    <submittedName>
        <fullName evidence="4">Glycerol-3-phosphate/dihydroxyacetone phosphate acyltransferase</fullName>
    </submittedName>
</protein>
<name>A0AAJ0GDU0_9PEZI</name>
<accession>A0AAJ0GDU0</accession>
<comment type="caution">
    <text evidence="4">The sequence shown here is derived from an EMBL/GenBank/DDBJ whole genome shotgun (WGS) entry which is preliminary data.</text>
</comment>
<feature type="compositionally biased region" description="Polar residues" evidence="1">
    <location>
        <begin position="230"/>
        <end position="245"/>
    </location>
</feature>
<evidence type="ECO:0000256" key="1">
    <source>
        <dbReference type="SAM" id="MobiDB-lite"/>
    </source>
</evidence>
<proteinExistence type="predicted"/>
<feature type="compositionally biased region" description="Gly residues" evidence="1">
    <location>
        <begin position="829"/>
        <end position="838"/>
    </location>
</feature>
<feature type="domain" description="Phospholipid/glycerol acyltransferase" evidence="3">
    <location>
        <begin position="93"/>
        <end position="329"/>
    </location>
</feature>
<dbReference type="Pfam" id="PF01553">
    <property type="entry name" value="Acyltransferase"/>
    <property type="match status" value="1"/>
</dbReference>
<feature type="compositionally biased region" description="Basic and acidic residues" evidence="1">
    <location>
        <begin position="779"/>
        <end position="790"/>
    </location>
</feature>
<organism evidence="4 5">
    <name type="scientific">Extremus antarcticus</name>
    <dbReference type="NCBI Taxonomy" id="702011"/>
    <lineage>
        <taxon>Eukaryota</taxon>
        <taxon>Fungi</taxon>
        <taxon>Dikarya</taxon>
        <taxon>Ascomycota</taxon>
        <taxon>Pezizomycotina</taxon>
        <taxon>Dothideomycetes</taxon>
        <taxon>Dothideomycetidae</taxon>
        <taxon>Mycosphaerellales</taxon>
        <taxon>Extremaceae</taxon>
        <taxon>Extremus</taxon>
    </lineage>
</organism>
<dbReference type="PANTHER" id="PTHR31605:SF0">
    <property type="entry name" value="GLYCEROL-3-PHOSPHATE O-ACYLTRANSFERASE 1"/>
    <property type="match status" value="1"/>
</dbReference>
<keyword evidence="4" id="KW-0808">Transferase</keyword>
<dbReference type="EMBL" id="JAWDJX010000013">
    <property type="protein sequence ID" value="KAK3054207.1"/>
    <property type="molecule type" value="Genomic_DNA"/>
</dbReference>
<keyword evidence="5" id="KW-1185">Reference proteome</keyword>
<dbReference type="GO" id="GO:0008654">
    <property type="term" value="P:phospholipid biosynthetic process"/>
    <property type="evidence" value="ECO:0007669"/>
    <property type="project" value="TreeGrafter"/>
</dbReference>
<keyword evidence="2" id="KW-1133">Transmembrane helix</keyword>
<feature type="region of interest" description="Disordered" evidence="1">
    <location>
        <begin position="228"/>
        <end position="247"/>
    </location>
</feature>
<dbReference type="InterPro" id="IPR002123">
    <property type="entry name" value="Plipid/glycerol_acylTrfase"/>
</dbReference>
<feature type="transmembrane region" description="Helical" evidence="2">
    <location>
        <begin position="564"/>
        <end position="585"/>
    </location>
</feature>
<keyword evidence="2" id="KW-0472">Membrane</keyword>
<gene>
    <name evidence="4" type="primary">SCT1</name>
    <name evidence="4" type="ORF">LTR09_004985</name>
</gene>
<feature type="compositionally biased region" description="Basic and acidic residues" evidence="1">
    <location>
        <begin position="761"/>
        <end position="770"/>
    </location>
</feature>
<keyword evidence="2" id="KW-0812">Transmembrane</keyword>
<dbReference type="AlphaFoldDB" id="A0AAJ0GDU0"/>
<dbReference type="PANTHER" id="PTHR31605">
    <property type="entry name" value="GLYCEROL-3-PHOSPHATE O-ACYLTRANSFERASE 1"/>
    <property type="match status" value="1"/>
</dbReference>
<feature type="region of interest" description="Disordered" evidence="1">
    <location>
        <begin position="649"/>
        <end position="838"/>
    </location>
</feature>
<feature type="transmembrane region" description="Helical" evidence="2">
    <location>
        <begin position="529"/>
        <end position="552"/>
    </location>
</feature>
<reference evidence="4" key="1">
    <citation type="submission" date="2023-04" db="EMBL/GenBank/DDBJ databases">
        <title>Black Yeasts Isolated from many extreme environments.</title>
        <authorList>
            <person name="Coleine C."/>
            <person name="Stajich J.E."/>
            <person name="Selbmann L."/>
        </authorList>
    </citation>
    <scope>NUCLEOTIDE SEQUENCE</scope>
    <source>
        <strain evidence="4">CCFEE 5312</strain>
    </source>
</reference>